<name>A0A6P8HHY6_ACTTE</name>
<evidence type="ECO:0000256" key="1">
    <source>
        <dbReference type="ARBA" id="ARBA00004300"/>
    </source>
</evidence>
<gene>
    <name evidence="7" type="primary">LOC116292317</name>
</gene>
<dbReference type="GO" id="GO:0005881">
    <property type="term" value="C:cytoplasmic microtubule"/>
    <property type="evidence" value="ECO:0007669"/>
    <property type="project" value="TreeGrafter"/>
</dbReference>
<dbReference type="GO" id="GO:0005813">
    <property type="term" value="C:centrosome"/>
    <property type="evidence" value="ECO:0007669"/>
    <property type="project" value="UniProtKB-SubCell"/>
</dbReference>
<dbReference type="RefSeq" id="XP_031555461.1">
    <property type="nucleotide sequence ID" value="XM_031699601.1"/>
</dbReference>
<comment type="subcellular location">
    <subcellularLocation>
        <location evidence="1">Cytoplasm</location>
        <location evidence="1">Cytoskeleton</location>
        <location evidence="1">Microtubule organizing center</location>
        <location evidence="1">Centrosome</location>
    </subcellularLocation>
</comment>
<evidence type="ECO:0000313" key="7">
    <source>
        <dbReference type="RefSeq" id="XP_031555461.1"/>
    </source>
</evidence>
<dbReference type="InterPro" id="IPR029358">
    <property type="entry name" value="CFAP96"/>
</dbReference>
<dbReference type="Proteomes" id="UP000515163">
    <property type="component" value="Unplaced"/>
</dbReference>
<dbReference type="PANTHER" id="PTHR31144:SF1">
    <property type="entry name" value="UPF0602 PROTEIN C4ORF47"/>
    <property type="match status" value="1"/>
</dbReference>
<evidence type="ECO:0000256" key="4">
    <source>
        <dbReference type="ARBA" id="ARBA00035656"/>
    </source>
</evidence>
<evidence type="ECO:0000256" key="5">
    <source>
        <dbReference type="ARBA" id="ARBA00035693"/>
    </source>
</evidence>
<protein>
    <recommendedName>
        <fullName evidence="5">Cilia-and flagella-associated protein 96</fullName>
    </recommendedName>
</protein>
<dbReference type="KEGG" id="aten:116292317"/>
<keyword evidence="6" id="KW-1185">Reference proteome</keyword>
<dbReference type="GeneID" id="116292317"/>
<dbReference type="FunCoup" id="A0A6P8HHY6">
    <property type="interactions" value="89"/>
</dbReference>
<evidence type="ECO:0000313" key="6">
    <source>
        <dbReference type="Proteomes" id="UP000515163"/>
    </source>
</evidence>
<evidence type="ECO:0000256" key="2">
    <source>
        <dbReference type="ARBA" id="ARBA00022490"/>
    </source>
</evidence>
<dbReference type="PANTHER" id="PTHR31144">
    <property type="entry name" value="UPF0602 PROTEIN C4ORF47"/>
    <property type="match status" value="1"/>
</dbReference>
<proteinExistence type="inferred from homology"/>
<evidence type="ECO:0000256" key="3">
    <source>
        <dbReference type="ARBA" id="ARBA00023212"/>
    </source>
</evidence>
<keyword evidence="2" id="KW-0963">Cytoplasm</keyword>
<dbReference type="OrthoDB" id="283553at2759"/>
<comment type="similarity">
    <text evidence="4">Belongs to the CFAP96 family.</text>
</comment>
<keyword evidence="3" id="KW-0206">Cytoskeleton</keyword>
<organism evidence="6 7">
    <name type="scientific">Actinia tenebrosa</name>
    <name type="common">Australian red waratah sea anemone</name>
    <dbReference type="NCBI Taxonomy" id="6105"/>
    <lineage>
        <taxon>Eukaryota</taxon>
        <taxon>Metazoa</taxon>
        <taxon>Cnidaria</taxon>
        <taxon>Anthozoa</taxon>
        <taxon>Hexacorallia</taxon>
        <taxon>Actiniaria</taxon>
        <taxon>Actiniidae</taxon>
        <taxon>Actinia</taxon>
    </lineage>
</organism>
<dbReference type="AlphaFoldDB" id="A0A6P8HHY6"/>
<accession>A0A6P8HHY6</accession>
<dbReference type="InParanoid" id="A0A6P8HHY6"/>
<dbReference type="Pfam" id="PF15239">
    <property type="entry name" value="CFAP96-like"/>
    <property type="match status" value="1"/>
</dbReference>
<sequence>MAKGITEIKNDLNRVGLFSELGYISIGDPYKTNVSSFNTSAHKGKQVLPGGSKVRCARQDGYFDQKFNRVLEGEAYSDPVKKRRQDRLKAAKLNIGKAFVPNSTTKLPSGAGNHYGTFAGPVSAFSPVSKGKKPHVSSGRNFLTNPPKKGTGYGYLHVTIGNPHKYMSDGYDRAKENRKADMERSVKQRKGGAFKLNLHPKSFFDGNPYKADRALPPIKDLSKSKTNFKPFKQSSPAKEIGGCKAGCFTTYPTHSKDPYEVKTKKEAAGLERKIFRPSPGPKSTPMRSIINQNVERRINRLNFRQPITTSL</sequence>
<reference evidence="7" key="1">
    <citation type="submission" date="2025-08" db="UniProtKB">
        <authorList>
            <consortium name="RefSeq"/>
        </authorList>
    </citation>
    <scope>IDENTIFICATION</scope>
    <source>
        <tissue evidence="7">Tentacle</tissue>
    </source>
</reference>